<dbReference type="AlphaFoldDB" id="A0A1R2BEL4"/>
<sequence>MAKLEWYNDLTKFQEDLVKKGFCFGQAFAITTYCKAPSLNLLYKASFKQLLDSEHSSYTASSTSFTYNSSPYSYTQTLSTDKSFKNSFSYTPEWNKSLKFLADLNHSKLQNTSTFKLSCEYTSKYIKSHLSLENLKSVNIQATSQYKQCGLGVDLTINSEHKRLSKYDMGFWWFRDDYRLVIKHLSNSPKQYKFGHILGSLYYKVSKDFDLAGQVVYEKLNGGCQSSVAGRLRVDDGKELKGRLDDTGMLGISLRNKVGDMVTLITAGQANILDSQLHFQVGFRIKINQ</sequence>
<dbReference type="GO" id="GO:0005741">
    <property type="term" value="C:mitochondrial outer membrane"/>
    <property type="evidence" value="ECO:0007669"/>
    <property type="project" value="InterPro"/>
</dbReference>
<protein>
    <submittedName>
        <fullName evidence="1">Uncharacterized protein</fullName>
    </submittedName>
</protein>
<organism evidence="1 2">
    <name type="scientific">Stentor coeruleus</name>
    <dbReference type="NCBI Taxonomy" id="5963"/>
    <lineage>
        <taxon>Eukaryota</taxon>
        <taxon>Sar</taxon>
        <taxon>Alveolata</taxon>
        <taxon>Ciliophora</taxon>
        <taxon>Postciliodesmatophora</taxon>
        <taxon>Heterotrichea</taxon>
        <taxon>Heterotrichida</taxon>
        <taxon>Stentoridae</taxon>
        <taxon>Stentor</taxon>
    </lineage>
</organism>
<name>A0A1R2BEL4_9CILI</name>
<dbReference type="Gene3D" id="2.40.160.10">
    <property type="entry name" value="Porin"/>
    <property type="match status" value="1"/>
</dbReference>
<dbReference type="InterPro" id="IPR023614">
    <property type="entry name" value="Porin_dom_sf"/>
</dbReference>
<proteinExistence type="predicted"/>
<dbReference type="EMBL" id="MPUH01000703">
    <property type="protein sequence ID" value="OMJ75217.1"/>
    <property type="molecule type" value="Genomic_DNA"/>
</dbReference>
<comment type="caution">
    <text evidence="1">The sequence shown here is derived from an EMBL/GenBank/DDBJ whole genome shotgun (WGS) entry which is preliminary data.</text>
</comment>
<reference evidence="1 2" key="1">
    <citation type="submission" date="2016-11" db="EMBL/GenBank/DDBJ databases">
        <title>The macronuclear genome of Stentor coeruleus: a giant cell with tiny introns.</title>
        <authorList>
            <person name="Slabodnick M."/>
            <person name="Ruby J.G."/>
            <person name="Reiff S.B."/>
            <person name="Swart E.C."/>
            <person name="Gosai S."/>
            <person name="Prabakaran S."/>
            <person name="Witkowska E."/>
            <person name="Larue G.E."/>
            <person name="Fisher S."/>
            <person name="Freeman R.M."/>
            <person name="Gunawardena J."/>
            <person name="Chu W."/>
            <person name="Stover N.A."/>
            <person name="Gregory B.D."/>
            <person name="Nowacki M."/>
            <person name="Derisi J."/>
            <person name="Roy S.W."/>
            <person name="Marshall W.F."/>
            <person name="Sood P."/>
        </authorList>
    </citation>
    <scope>NUCLEOTIDE SEQUENCE [LARGE SCALE GENOMIC DNA]</scope>
    <source>
        <strain evidence="1">WM001</strain>
    </source>
</reference>
<dbReference type="GO" id="GO:0008308">
    <property type="term" value="F:voltage-gated monoatomic anion channel activity"/>
    <property type="evidence" value="ECO:0007669"/>
    <property type="project" value="InterPro"/>
</dbReference>
<dbReference type="InterPro" id="IPR027246">
    <property type="entry name" value="Porin_Euk/Tom40"/>
</dbReference>
<accession>A0A1R2BEL4</accession>
<dbReference type="Pfam" id="PF01459">
    <property type="entry name" value="Porin_3"/>
    <property type="match status" value="1"/>
</dbReference>
<dbReference type="Proteomes" id="UP000187209">
    <property type="component" value="Unassembled WGS sequence"/>
</dbReference>
<dbReference type="InterPro" id="IPR001925">
    <property type="entry name" value="Porin_Euk"/>
</dbReference>
<evidence type="ECO:0000313" key="1">
    <source>
        <dbReference type="EMBL" id="OMJ75217.1"/>
    </source>
</evidence>
<dbReference type="PANTHER" id="PTHR11743:SF70">
    <property type="entry name" value="GH26960P-RELATED"/>
    <property type="match status" value="1"/>
</dbReference>
<gene>
    <name evidence="1" type="ORF">SteCoe_25695</name>
</gene>
<dbReference type="OrthoDB" id="7827681at2759"/>
<dbReference type="PANTHER" id="PTHR11743">
    <property type="entry name" value="VOLTAGE-DEPENDENT ANION-SELECTIVE CHANNEL"/>
    <property type="match status" value="1"/>
</dbReference>
<keyword evidence="2" id="KW-1185">Reference proteome</keyword>
<evidence type="ECO:0000313" key="2">
    <source>
        <dbReference type="Proteomes" id="UP000187209"/>
    </source>
</evidence>